<evidence type="ECO:0000256" key="2">
    <source>
        <dbReference type="ARBA" id="ARBA00023125"/>
    </source>
</evidence>
<name>M9REA2_9RHOB</name>
<dbReference type="GO" id="GO:0006950">
    <property type="term" value="P:response to stress"/>
    <property type="evidence" value="ECO:0007669"/>
    <property type="project" value="TreeGrafter"/>
</dbReference>
<evidence type="ECO:0000313" key="6">
    <source>
        <dbReference type="Proteomes" id="UP000005307"/>
    </source>
</evidence>
<dbReference type="PROSITE" id="PS50995">
    <property type="entry name" value="HTH_MARR_2"/>
    <property type="match status" value="1"/>
</dbReference>
<dbReference type="Proteomes" id="UP000005307">
    <property type="component" value="Chromosome"/>
</dbReference>
<dbReference type="PROSITE" id="PS01117">
    <property type="entry name" value="HTH_MARR_1"/>
    <property type="match status" value="1"/>
</dbReference>
<organism evidence="5 6">
    <name type="scientific">Octadecabacter antarcticus 307</name>
    <dbReference type="NCBI Taxonomy" id="391626"/>
    <lineage>
        <taxon>Bacteria</taxon>
        <taxon>Pseudomonadati</taxon>
        <taxon>Pseudomonadota</taxon>
        <taxon>Alphaproteobacteria</taxon>
        <taxon>Rhodobacterales</taxon>
        <taxon>Roseobacteraceae</taxon>
        <taxon>Octadecabacter</taxon>
    </lineage>
</organism>
<proteinExistence type="predicted"/>
<dbReference type="InterPro" id="IPR036388">
    <property type="entry name" value="WH-like_DNA-bd_sf"/>
</dbReference>
<dbReference type="InterPro" id="IPR039422">
    <property type="entry name" value="MarR/SlyA-like"/>
</dbReference>
<keyword evidence="2" id="KW-0238">DNA-binding</keyword>
<keyword evidence="6" id="KW-1185">Reference proteome</keyword>
<dbReference type="KEGG" id="oat:OAN307_c32270"/>
<evidence type="ECO:0000256" key="1">
    <source>
        <dbReference type="ARBA" id="ARBA00023015"/>
    </source>
</evidence>
<dbReference type="eggNOG" id="COG1846">
    <property type="taxonomic scope" value="Bacteria"/>
</dbReference>
<accession>M9REA2</accession>
<gene>
    <name evidence="5" type="ORF">OAN307_c32270</name>
</gene>
<dbReference type="HOGENOM" id="CLU_138440_0_0_5"/>
<dbReference type="Pfam" id="PF13463">
    <property type="entry name" value="HTH_27"/>
    <property type="match status" value="1"/>
</dbReference>
<keyword evidence="1" id="KW-0805">Transcription regulation</keyword>
<dbReference type="AlphaFoldDB" id="M9REA2"/>
<dbReference type="InterPro" id="IPR000835">
    <property type="entry name" value="HTH_MarR-typ"/>
</dbReference>
<sequence length="155" mass="17350">MSDKKASELHVLFALFNEISIIEQLSRTLFEGRLPKGVLVSHFAVLNHLSRRSEGQTPLAIARAFQVPKTTLSHTLSLLEKRGWIVMNPNPLDKRSKLVDLTDAGRAFRNDAINSLAPDMAAMSVHLKLRDIEAMLPRLAEIRSYLDSARDDPHG</sequence>
<dbReference type="EMBL" id="CP003740">
    <property type="protein sequence ID" value="AGI68746.1"/>
    <property type="molecule type" value="Genomic_DNA"/>
</dbReference>
<dbReference type="PANTHER" id="PTHR33164:SF43">
    <property type="entry name" value="HTH-TYPE TRANSCRIPTIONAL REPRESSOR YETL"/>
    <property type="match status" value="1"/>
</dbReference>
<dbReference type="InterPro" id="IPR023187">
    <property type="entry name" value="Tscrpt_reg_MarR-type_CS"/>
</dbReference>
<dbReference type="SMART" id="SM00347">
    <property type="entry name" value="HTH_MARR"/>
    <property type="match status" value="1"/>
</dbReference>
<evidence type="ECO:0000256" key="3">
    <source>
        <dbReference type="ARBA" id="ARBA00023163"/>
    </source>
</evidence>
<reference evidence="5 6" key="1">
    <citation type="journal article" date="2013" name="PLoS ONE">
        <title>Poles Apart: Arctic and Antarctic Octadecabacter strains Share High Genome Plasticity and a New Type of Xanthorhodopsin.</title>
        <authorList>
            <person name="Vollmers J."/>
            <person name="Voget S."/>
            <person name="Dietrich S."/>
            <person name="Gollnow K."/>
            <person name="Smits M."/>
            <person name="Meyer K."/>
            <person name="Brinkhoff T."/>
            <person name="Simon M."/>
            <person name="Daniel R."/>
        </authorList>
    </citation>
    <scope>NUCLEOTIDE SEQUENCE [LARGE SCALE GENOMIC DNA]</scope>
    <source>
        <strain evidence="5 6">307</strain>
    </source>
</reference>
<dbReference type="GO" id="GO:0003677">
    <property type="term" value="F:DNA binding"/>
    <property type="evidence" value="ECO:0007669"/>
    <property type="project" value="UniProtKB-KW"/>
</dbReference>
<dbReference type="PANTHER" id="PTHR33164">
    <property type="entry name" value="TRANSCRIPTIONAL REGULATOR, MARR FAMILY"/>
    <property type="match status" value="1"/>
</dbReference>
<dbReference type="GO" id="GO:0003700">
    <property type="term" value="F:DNA-binding transcription factor activity"/>
    <property type="evidence" value="ECO:0007669"/>
    <property type="project" value="InterPro"/>
</dbReference>
<keyword evidence="3" id="KW-0804">Transcription</keyword>
<evidence type="ECO:0000259" key="4">
    <source>
        <dbReference type="PROSITE" id="PS50995"/>
    </source>
</evidence>
<dbReference type="RefSeq" id="WP_015500725.1">
    <property type="nucleotide sequence ID" value="NC_020911.1"/>
</dbReference>
<dbReference type="PRINTS" id="PR00598">
    <property type="entry name" value="HTHMARR"/>
</dbReference>
<feature type="domain" description="HTH marR-type" evidence="4">
    <location>
        <begin position="5"/>
        <end position="141"/>
    </location>
</feature>
<evidence type="ECO:0000313" key="5">
    <source>
        <dbReference type="EMBL" id="AGI68746.1"/>
    </source>
</evidence>
<dbReference type="SUPFAM" id="SSF46785">
    <property type="entry name" value="Winged helix' DNA-binding domain"/>
    <property type="match status" value="1"/>
</dbReference>
<dbReference type="Gene3D" id="1.10.10.10">
    <property type="entry name" value="Winged helix-like DNA-binding domain superfamily/Winged helix DNA-binding domain"/>
    <property type="match status" value="1"/>
</dbReference>
<dbReference type="InterPro" id="IPR036390">
    <property type="entry name" value="WH_DNA-bd_sf"/>
</dbReference>
<dbReference type="STRING" id="391626.OAN307_c32270"/>
<protein>
    <submittedName>
        <fullName evidence="5">MarR family transcriptional regulator</fullName>
    </submittedName>
</protein>